<feature type="coiled-coil region" evidence="7">
    <location>
        <begin position="832"/>
        <end position="894"/>
    </location>
</feature>
<dbReference type="PANTHER" id="PTHR43977">
    <property type="entry name" value="STRUCTURAL MAINTENANCE OF CHROMOSOMES PROTEIN 3"/>
    <property type="match status" value="1"/>
</dbReference>
<feature type="coiled-coil region" evidence="7">
    <location>
        <begin position="289"/>
        <end position="334"/>
    </location>
</feature>
<dbReference type="Proteomes" id="UP000577362">
    <property type="component" value="Unassembled WGS sequence"/>
</dbReference>
<evidence type="ECO:0000256" key="5">
    <source>
        <dbReference type="ARBA" id="ARBA00023054"/>
    </source>
</evidence>
<comment type="domain">
    <text evidence="7">Contains large globular domains required for ATP hydrolysis at each terminus and a third globular domain forming a flexible hinge near the middle of the molecule. These domains are separated by coiled-coil structures.</text>
</comment>
<dbReference type="InterPro" id="IPR027417">
    <property type="entry name" value="P-loop_NTPase"/>
</dbReference>
<evidence type="ECO:0000259" key="8">
    <source>
        <dbReference type="Pfam" id="PF02463"/>
    </source>
</evidence>
<dbReference type="RefSeq" id="WP_183315497.1">
    <property type="nucleotide sequence ID" value="NZ_JACIEN010000001.1"/>
</dbReference>
<dbReference type="HAMAP" id="MF_01894">
    <property type="entry name" value="Smc_prok"/>
    <property type="match status" value="1"/>
</dbReference>
<dbReference type="FunFam" id="3.40.50.300:FF:000901">
    <property type="entry name" value="Chromosome partition protein Smc"/>
    <property type="match status" value="1"/>
</dbReference>
<reference evidence="9 10" key="1">
    <citation type="submission" date="2020-08" db="EMBL/GenBank/DDBJ databases">
        <title>Genomic Encyclopedia of Type Strains, Phase IV (KMG-IV): sequencing the most valuable type-strain genomes for metagenomic binning, comparative biology and taxonomic classification.</title>
        <authorList>
            <person name="Goeker M."/>
        </authorList>
    </citation>
    <scope>NUCLEOTIDE SEQUENCE [LARGE SCALE GENOMIC DNA]</scope>
    <source>
        <strain evidence="9 10">DSM 103737</strain>
    </source>
</reference>
<evidence type="ECO:0000256" key="1">
    <source>
        <dbReference type="ARBA" id="ARBA00004496"/>
    </source>
</evidence>
<keyword evidence="10" id="KW-1185">Reference proteome</keyword>
<feature type="coiled-coil region" evidence="7">
    <location>
        <begin position="644"/>
        <end position="775"/>
    </location>
</feature>
<dbReference type="CDD" id="cd03278">
    <property type="entry name" value="ABC_SMC_barmotin"/>
    <property type="match status" value="1"/>
</dbReference>
<keyword evidence="4 7" id="KW-0067">ATP-binding</keyword>
<gene>
    <name evidence="7" type="primary">smc</name>
    <name evidence="9" type="ORF">GGR16_000270</name>
</gene>
<keyword evidence="2 7" id="KW-0963">Cytoplasm</keyword>
<evidence type="ECO:0000313" key="10">
    <source>
        <dbReference type="Proteomes" id="UP000577362"/>
    </source>
</evidence>
<keyword evidence="3 7" id="KW-0547">Nucleotide-binding</keyword>
<feature type="coiled-coil region" evidence="7">
    <location>
        <begin position="363"/>
        <end position="501"/>
    </location>
</feature>
<feature type="domain" description="RecF/RecN/SMC N-terminal" evidence="8">
    <location>
        <begin position="3"/>
        <end position="1135"/>
    </location>
</feature>
<feature type="coiled-coil region" evidence="7">
    <location>
        <begin position="170"/>
        <end position="204"/>
    </location>
</feature>
<comment type="caution">
    <text evidence="9">The sequence shown here is derived from an EMBL/GenBank/DDBJ whole genome shotgun (WGS) entry which is preliminary data.</text>
</comment>
<dbReference type="PIRSF" id="PIRSF005719">
    <property type="entry name" value="SMC"/>
    <property type="match status" value="1"/>
</dbReference>
<evidence type="ECO:0000256" key="3">
    <source>
        <dbReference type="ARBA" id="ARBA00022741"/>
    </source>
</evidence>
<dbReference type="SUPFAM" id="SSF52540">
    <property type="entry name" value="P-loop containing nucleoside triphosphate hydrolases"/>
    <property type="match status" value="1"/>
</dbReference>
<keyword evidence="5 7" id="KW-0175">Coiled coil</keyword>
<dbReference type="GO" id="GO:0005524">
    <property type="term" value="F:ATP binding"/>
    <property type="evidence" value="ECO:0007669"/>
    <property type="project" value="UniProtKB-UniRule"/>
</dbReference>
<evidence type="ECO:0000256" key="2">
    <source>
        <dbReference type="ARBA" id="ARBA00022490"/>
    </source>
</evidence>
<evidence type="ECO:0000256" key="7">
    <source>
        <dbReference type="HAMAP-Rule" id="MF_01894"/>
    </source>
</evidence>
<dbReference type="GO" id="GO:0016887">
    <property type="term" value="F:ATP hydrolysis activity"/>
    <property type="evidence" value="ECO:0007669"/>
    <property type="project" value="InterPro"/>
</dbReference>
<evidence type="ECO:0000313" key="9">
    <source>
        <dbReference type="EMBL" id="MBB4015264.1"/>
    </source>
</evidence>
<name>A0A840BRC3_9HYPH</name>
<evidence type="ECO:0000256" key="4">
    <source>
        <dbReference type="ARBA" id="ARBA00022840"/>
    </source>
</evidence>
<evidence type="ECO:0000256" key="6">
    <source>
        <dbReference type="ARBA" id="ARBA00023125"/>
    </source>
</evidence>
<keyword evidence="6 7" id="KW-0238">DNA-binding</keyword>
<dbReference type="EMBL" id="JACIEN010000001">
    <property type="protein sequence ID" value="MBB4015264.1"/>
    <property type="molecule type" value="Genomic_DNA"/>
</dbReference>
<feature type="binding site" evidence="7">
    <location>
        <begin position="32"/>
        <end position="39"/>
    </location>
    <ligand>
        <name>ATP</name>
        <dbReference type="ChEBI" id="CHEBI:30616"/>
    </ligand>
</feature>
<dbReference type="GO" id="GO:0007062">
    <property type="term" value="P:sister chromatid cohesion"/>
    <property type="evidence" value="ECO:0007669"/>
    <property type="project" value="InterPro"/>
</dbReference>
<organism evidence="9 10">
    <name type="scientific">Chelatococcus caeni</name>
    <dbReference type="NCBI Taxonomy" id="1348468"/>
    <lineage>
        <taxon>Bacteria</taxon>
        <taxon>Pseudomonadati</taxon>
        <taxon>Pseudomonadota</taxon>
        <taxon>Alphaproteobacteria</taxon>
        <taxon>Hyphomicrobiales</taxon>
        <taxon>Chelatococcaceae</taxon>
        <taxon>Chelatococcus</taxon>
    </lineage>
</organism>
<comment type="similarity">
    <text evidence="7">Belongs to the SMC family.</text>
</comment>
<dbReference type="InterPro" id="IPR011890">
    <property type="entry name" value="SMC_prok"/>
</dbReference>
<dbReference type="Gene3D" id="3.40.50.300">
    <property type="entry name" value="P-loop containing nucleotide triphosphate hydrolases"/>
    <property type="match status" value="2"/>
</dbReference>
<dbReference type="InterPro" id="IPR003395">
    <property type="entry name" value="RecF/RecN/SMC_N"/>
</dbReference>
<dbReference type="GO" id="GO:0005737">
    <property type="term" value="C:cytoplasm"/>
    <property type="evidence" value="ECO:0007669"/>
    <property type="project" value="UniProtKB-SubCell"/>
</dbReference>
<dbReference type="InterPro" id="IPR024704">
    <property type="entry name" value="SMC"/>
</dbReference>
<dbReference type="GO" id="GO:0006260">
    <property type="term" value="P:DNA replication"/>
    <property type="evidence" value="ECO:0007669"/>
    <property type="project" value="UniProtKB-UniRule"/>
</dbReference>
<comment type="subcellular location">
    <subcellularLocation>
        <location evidence="1 7">Cytoplasm</location>
    </subcellularLocation>
</comment>
<dbReference type="GO" id="GO:0030261">
    <property type="term" value="P:chromosome condensation"/>
    <property type="evidence" value="ECO:0007669"/>
    <property type="project" value="InterPro"/>
</dbReference>
<dbReference type="Pfam" id="PF02463">
    <property type="entry name" value="SMC_N"/>
    <property type="match status" value="1"/>
</dbReference>
<comment type="subunit">
    <text evidence="7">Homodimer.</text>
</comment>
<proteinExistence type="inferred from homology"/>
<dbReference type="GO" id="GO:0007059">
    <property type="term" value="P:chromosome segregation"/>
    <property type="evidence" value="ECO:0007669"/>
    <property type="project" value="UniProtKB-UniRule"/>
</dbReference>
<accession>A0A840BRC3</accession>
<feature type="coiled-coil region" evidence="7">
    <location>
        <begin position="949"/>
        <end position="990"/>
    </location>
</feature>
<dbReference type="AlphaFoldDB" id="A0A840BRC3"/>
<protein>
    <recommendedName>
        <fullName evidence="7">Chromosome partition protein Smc</fullName>
    </recommendedName>
</protein>
<comment type="function">
    <text evidence="7">Required for chromosome condensation and partitioning.</text>
</comment>
<dbReference type="GO" id="GO:0003677">
    <property type="term" value="F:DNA binding"/>
    <property type="evidence" value="ECO:0007669"/>
    <property type="project" value="UniProtKB-UniRule"/>
</dbReference>
<sequence>MKLTRLKIVGFKSFVEPADFHIEPGLTGVVGPNGCGKSNLVEALRWVMGESSHKSMRASGMDDVIFAGSGNRPARNSAEVMLTIDNGERIAPAAFNDADTLEVSRKIVRESGSTYRINGREVRARDVQLLFADAATGARSPAMVRQGQIGELIAAKPQARRRILEDAAGIAGLHTRRHEAELRLRAAEDNLQRLEDVLGEIGGQIDGLRRQGRQAQRYRALSADIRKLEAMLALIAYREARDQTAAAERELEAQVRDVAEATRVQAETARLQAIAAHEMPKLREAAAAAGAALQRLVNARTELDNEERRARDRAAELVRRKAELDRDLARETALAADAAASAERLGEEDTALAAEGEDGAVLVEEAQAALVDLDSDLVEAEAALAALQQQVSDLNAHRAGLERAEREEAARAERLAGERRRIEAERAALDAEGTEPEAIARLAEELAIAEERLEETEIAAAEARETLAAAREAEARLRGPASEAGRQADRLEAEAATLAKLFAAPAEGTFAPVVDALAVDKGFEAALGAALGDDLDLSTDPAAPARWTNPAAAPDDPVLPAEARPLAAHVRGVPELARRLSQVGLVAEADGERLSRELKPGQTLVSSDGAVWRWDGLVAEAGAPTAATRRLAERNRLNDLVAAAAAAREEAEAHRAGLDRAQAAIREAAQREGDALEAARAARRALDGAREQLAAAERRAAQVATRRSALDEALSRIVTDEEEARRRIAEAREALARSGDVAAVEKDVLEARTRVAERRSAAAEARAAAQTLQREAELRARRREAIAAEVRAWKERRTRALSAIGEIEHRIEETVIEQVTLEEAPEDFEQRRRALVAEIEAAEERRREAGDQLAEGETKLAEADKAARAALEQLSAVREARAGTEARLEAARARLADVVRHIGDTLDSSPAALHELAGVVADAALPPAGDVEGRVAQLKADRERLGAVNLRADIELEEAEGKREALVKERDDLTEAIRRLRQAIASLNKEGRERLLAAFDVVNGHFQRLFTTLFGGGSAELSLVDSDDPLEAGLEIFARPPGKKPQVMTLLSGGEQALTATALIFAVFLTNPSPICVLDEVDAPLDDANVERYCDLLQDMVRQTQTRFLVITHNPITMARMNRLFGVTMAERGVSQLVSVDLAAAEQILEAV</sequence>